<dbReference type="InterPro" id="IPR029044">
    <property type="entry name" value="Nucleotide-diphossugar_trans"/>
</dbReference>
<evidence type="ECO:0000313" key="11">
    <source>
        <dbReference type="Proteomes" id="UP001443914"/>
    </source>
</evidence>
<evidence type="ECO:0000256" key="4">
    <source>
        <dbReference type="ARBA" id="ARBA00022692"/>
    </source>
</evidence>
<keyword evidence="3" id="KW-0808">Transferase</keyword>
<dbReference type="Proteomes" id="UP001443914">
    <property type="component" value="Unassembled WGS sequence"/>
</dbReference>
<gene>
    <name evidence="10" type="ORF">RND81_14G133000</name>
</gene>
<reference evidence="10" key="1">
    <citation type="submission" date="2024-03" db="EMBL/GenBank/DDBJ databases">
        <title>WGS assembly of Saponaria officinalis var. Norfolk2.</title>
        <authorList>
            <person name="Jenkins J."/>
            <person name="Shu S."/>
            <person name="Grimwood J."/>
            <person name="Barry K."/>
            <person name="Goodstein D."/>
            <person name="Schmutz J."/>
            <person name="Leebens-Mack J."/>
            <person name="Osbourn A."/>
        </authorList>
    </citation>
    <scope>NUCLEOTIDE SEQUENCE [LARGE SCALE GENOMIC DNA]</scope>
    <source>
        <strain evidence="10">JIC</strain>
    </source>
</reference>
<dbReference type="FunFam" id="3.90.550.10:FF:000194">
    <property type="entry name" value="Cellulose synthase-like protein G2 isoform A"/>
    <property type="match status" value="1"/>
</dbReference>
<dbReference type="GO" id="GO:0016020">
    <property type="term" value="C:membrane"/>
    <property type="evidence" value="ECO:0007669"/>
    <property type="project" value="InterPro"/>
</dbReference>
<evidence type="ECO:0000256" key="1">
    <source>
        <dbReference type="ARBA" id="ARBA00004127"/>
    </source>
</evidence>
<dbReference type="GO" id="GO:0030244">
    <property type="term" value="P:cellulose biosynthetic process"/>
    <property type="evidence" value="ECO:0007669"/>
    <property type="project" value="InterPro"/>
</dbReference>
<keyword evidence="6 9" id="KW-0472">Membrane</keyword>
<proteinExistence type="predicted"/>
<accession>A0AAW1GPB4</accession>
<dbReference type="Gene3D" id="3.90.550.10">
    <property type="entry name" value="Spore Coat Polysaccharide Biosynthesis Protein SpsA, Chain A"/>
    <property type="match status" value="1"/>
</dbReference>
<dbReference type="AlphaFoldDB" id="A0AAW1GPB4"/>
<evidence type="ECO:0000313" key="10">
    <source>
        <dbReference type="EMBL" id="KAK9665742.1"/>
    </source>
</evidence>
<keyword evidence="4 9" id="KW-0812">Transmembrane</keyword>
<evidence type="ECO:0000256" key="8">
    <source>
        <dbReference type="PIRSR" id="PIRSR605150-2"/>
    </source>
</evidence>
<dbReference type="InterPro" id="IPR005150">
    <property type="entry name" value="Cellulose_synth"/>
</dbReference>
<dbReference type="GO" id="GO:0071555">
    <property type="term" value="P:cell wall organization"/>
    <property type="evidence" value="ECO:0007669"/>
    <property type="project" value="UniProtKB-KW"/>
</dbReference>
<evidence type="ECO:0000256" key="9">
    <source>
        <dbReference type="SAM" id="Phobius"/>
    </source>
</evidence>
<evidence type="ECO:0000256" key="5">
    <source>
        <dbReference type="ARBA" id="ARBA00022989"/>
    </source>
</evidence>
<keyword evidence="5 9" id="KW-1133">Transmembrane helix</keyword>
<feature type="transmembrane region" description="Helical" evidence="9">
    <location>
        <begin position="20"/>
        <end position="38"/>
    </location>
</feature>
<evidence type="ECO:0000256" key="7">
    <source>
        <dbReference type="ARBA" id="ARBA00023316"/>
    </source>
</evidence>
<feature type="binding site" evidence="8">
    <location>
        <position position="115"/>
    </location>
    <ligand>
        <name>UDP-alpha-D-glucose</name>
        <dbReference type="ChEBI" id="CHEBI:58885"/>
    </ligand>
</feature>
<dbReference type="PANTHER" id="PTHR13301">
    <property type="entry name" value="X-BOX TRANSCRIPTION FACTOR-RELATED"/>
    <property type="match status" value="1"/>
</dbReference>
<keyword evidence="2" id="KW-0328">Glycosyltransferase</keyword>
<comment type="caution">
    <text evidence="10">The sequence shown here is derived from an EMBL/GenBank/DDBJ whole genome shotgun (WGS) entry which is preliminary data.</text>
</comment>
<organism evidence="10 11">
    <name type="scientific">Saponaria officinalis</name>
    <name type="common">Common soapwort</name>
    <name type="synonym">Lychnis saponaria</name>
    <dbReference type="NCBI Taxonomy" id="3572"/>
    <lineage>
        <taxon>Eukaryota</taxon>
        <taxon>Viridiplantae</taxon>
        <taxon>Streptophyta</taxon>
        <taxon>Embryophyta</taxon>
        <taxon>Tracheophyta</taxon>
        <taxon>Spermatophyta</taxon>
        <taxon>Magnoliopsida</taxon>
        <taxon>eudicotyledons</taxon>
        <taxon>Gunneridae</taxon>
        <taxon>Pentapetalae</taxon>
        <taxon>Caryophyllales</taxon>
        <taxon>Caryophyllaceae</taxon>
        <taxon>Caryophylleae</taxon>
        <taxon>Saponaria</taxon>
    </lineage>
</organism>
<feature type="binding site" evidence="8">
    <location>
        <position position="144"/>
    </location>
    <ligand>
        <name>UDP-alpha-D-glucose</name>
        <dbReference type="ChEBI" id="CHEBI:58885"/>
    </ligand>
</feature>
<feature type="binding site" evidence="8">
    <location>
        <position position="114"/>
    </location>
    <ligand>
        <name>UDP-alpha-D-glucose</name>
        <dbReference type="ChEBI" id="CHEBI:58885"/>
    </ligand>
</feature>
<keyword evidence="11" id="KW-1185">Reference proteome</keyword>
<evidence type="ECO:0000256" key="2">
    <source>
        <dbReference type="ARBA" id="ARBA00022676"/>
    </source>
</evidence>
<dbReference type="EMBL" id="JBDFQZ010000014">
    <property type="protein sequence ID" value="KAK9665742.1"/>
    <property type="molecule type" value="Genomic_DNA"/>
</dbReference>
<dbReference type="GO" id="GO:0016760">
    <property type="term" value="F:cellulose synthase (UDP-forming) activity"/>
    <property type="evidence" value="ECO:0007669"/>
    <property type="project" value="InterPro"/>
</dbReference>
<evidence type="ECO:0000256" key="3">
    <source>
        <dbReference type="ARBA" id="ARBA00022679"/>
    </source>
</evidence>
<sequence>MRYYDTRPLNHVHVHQKWTFFNRVHMFLPFLALLITFYYRASGRILRRGREYKMVEFLAWLLILVSELMLAFIWVLRQPYYWRPITRTVLPDNLPKDDNLPGIDVFICTADADKEPTFDVMNTVISAMALDYPPHKLHVYLSDDAAASVTLDGLKDAWVFATWWLPFCRRYDIKLPCPRAFFEEIEEEGQSSEMFIKDRKLIQVYSIISFLSKVTICYCCF</sequence>
<name>A0AAW1GPB4_SAPOF</name>
<protein>
    <submittedName>
        <fullName evidence="10">Uncharacterized protein</fullName>
    </submittedName>
</protein>
<comment type="subcellular location">
    <subcellularLocation>
        <location evidence="1">Endomembrane system</location>
        <topology evidence="1">Multi-pass membrane protein</topology>
    </subcellularLocation>
</comment>
<dbReference type="GO" id="GO:0012505">
    <property type="term" value="C:endomembrane system"/>
    <property type="evidence" value="ECO:0007669"/>
    <property type="project" value="UniProtKB-SubCell"/>
</dbReference>
<feature type="transmembrane region" description="Helical" evidence="9">
    <location>
        <begin position="58"/>
        <end position="76"/>
    </location>
</feature>
<evidence type="ECO:0000256" key="6">
    <source>
        <dbReference type="ARBA" id="ARBA00023136"/>
    </source>
</evidence>
<keyword evidence="7" id="KW-0961">Cell wall biogenesis/degradation</keyword>
<dbReference type="Pfam" id="PF03552">
    <property type="entry name" value="Cellulose_synt"/>
    <property type="match status" value="1"/>
</dbReference>